<evidence type="ECO:0000313" key="2">
    <source>
        <dbReference type="Proteomes" id="UP000829685"/>
    </source>
</evidence>
<dbReference type="EMBL" id="JAFIMR010000034">
    <property type="protein sequence ID" value="KAI1859342.1"/>
    <property type="molecule type" value="Genomic_DNA"/>
</dbReference>
<dbReference type="CDD" id="cd09917">
    <property type="entry name" value="F-box_SF"/>
    <property type="match status" value="1"/>
</dbReference>
<gene>
    <name evidence="1" type="ORF">JX265_010345</name>
</gene>
<evidence type="ECO:0008006" key="3">
    <source>
        <dbReference type="Google" id="ProtNLM"/>
    </source>
</evidence>
<dbReference type="InterPro" id="IPR032675">
    <property type="entry name" value="LRR_dom_sf"/>
</dbReference>
<accession>A0A9P9WDZ2</accession>
<reference evidence="1" key="1">
    <citation type="submission" date="2021-03" db="EMBL/GenBank/DDBJ databases">
        <title>Revisited historic fungal species revealed as producer of novel bioactive compounds through whole genome sequencing and comparative genomics.</title>
        <authorList>
            <person name="Vignolle G.A."/>
            <person name="Hochenegger N."/>
            <person name="Mach R.L."/>
            <person name="Mach-Aigner A.R."/>
            <person name="Javad Rahimi M."/>
            <person name="Salim K.A."/>
            <person name="Chan C.M."/>
            <person name="Lim L.B.L."/>
            <person name="Cai F."/>
            <person name="Druzhinina I.S."/>
            <person name="U'Ren J.M."/>
            <person name="Derntl C."/>
        </authorList>
    </citation>
    <scope>NUCLEOTIDE SEQUENCE</scope>
    <source>
        <strain evidence="1">TUCIM 5799</strain>
    </source>
</reference>
<sequence length="666" mass="75769">MRTTMDSLPTESLRHIAEFIHLEHPRSLCDFSLVNRRCHAAASTWKLRNIRFDVTSRTKLRHDVERCAEILRQSQSLQHVRGLEINGMMPRRLQDELPDQEQDWTLNDDTWYGTDEVFGDSEDAVFVADGPVAILPEEDEAWAPVVEILHLLPRLRHFVFNCTNQFPPCLLAVLHEHQSQCALHLGKFRFRSLGQDTPDAHEMAVATSSSLQSIGVRWVFRDSNGLDDYNEEAVVSLIGGLAPNLKTVRMVHCRAASSAALHRARGAPRKPWSGFGKGFWTNRLPKGSETVPASLESLTLSGYGPITSEYLVKWQKHTPFAALRYLDLQAGVNGEALRWAAVNASFPQLSELRIKIDRDDETEPKPDFASDCVAFFSSLLPLDKLLLSGAIDPEVFDCIVARHGKTLRQLSLSPHESSYSTTRCDRPTVFTRDDVLQLQASCPVLEELAMPIKRYKGGKREVEIYRALGKMKWLTTLFLNLDCSNTSVLLDGDETPNDPSFDSYMQEFWGSGLQRRPRNGHVRDALVNSAVDERLARAIWDTISTARVGRPLKSLKLWAHSGASFGDSSYQTDLMNMIQHLSRAYLVERSVRDDDDSISVQELGKRAREARDEMERQRERDIERRWGDKRTDERPGLALQIFRRIWPARNGSQDWRADWESLPLQI</sequence>
<name>A0A9P9WDZ2_9PEZI</name>
<evidence type="ECO:0000313" key="1">
    <source>
        <dbReference type="EMBL" id="KAI1859342.1"/>
    </source>
</evidence>
<keyword evidence="2" id="KW-1185">Reference proteome</keyword>
<proteinExistence type="predicted"/>
<dbReference type="Gene3D" id="3.80.10.10">
    <property type="entry name" value="Ribonuclease Inhibitor"/>
    <property type="match status" value="1"/>
</dbReference>
<comment type="caution">
    <text evidence="1">The sequence shown here is derived from an EMBL/GenBank/DDBJ whole genome shotgun (WGS) entry which is preliminary data.</text>
</comment>
<dbReference type="Proteomes" id="UP000829685">
    <property type="component" value="Unassembled WGS sequence"/>
</dbReference>
<dbReference type="AlphaFoldDB" id="A0A9P9WDZ2"/>
<organism evidence="1 2">
    <name type="scientific">Neoarthrinium moseri</name>
    <dbReference type="NCBI Taxonomy" id="1658444"/>
    <lineage>
        <taxon>Eukaryota</taxon>
        <taxon>Fungi</taxon>
        <taxon>Dikarya</taxon>
        <taxon>Ascomycota</taxon>
        <taxon>Pezizomycotina</taxon>
        <taxon>Sordariomycetes</taxon>
        <taxon>Xylariomycetidae</taxon>
        <taxon>Amphisphaeriales</taxon>
        <taxon>Apiosporaceae</taxon>
        <taxon>Neoarthrinium</taxon>
    </lineage>
</organism>
<protein>
    <recommendedName>
        <fullName evidence="3">F-box domain-containing protein</fullName>
    </recommendedName>
</protein>